<proteinExistence type="predicted"/>
<sequence length="138" mass="15440">MGSYLYSQFYRRDGSVYYALNLPEDVLPSQSYPLFAALANVRNDWGVPQVAPLRAIPEDLGGPCFPPGSNGGTESYVTLEELLTYDWFGPMWEQRRQCLGEPDGLPLHAFTHHFREVTMPAMAAFGDPAEIFMAFGID</sequence>
<comment type="caution">
    <text evidence="1">The sequence shown here is derived from an EMBL/GenBank/DDBJ whole genome shotgun (WGS) entry which is preliminary data.</text>
</comment>
<dbReference type="AlphaFoldDB" id="A0A918C7G8"/>
<evidence type="ECO:0000313" key="2">
    <source>
        <dbReference type="Proteomes" id="UP000603865"/>
    </source>
</evidence>
<dbReference type="RefSeq" id="WP_189090477.1">
    <property type="nucleotide sequence ID" value="NZ_BMQL01000011.1"/>
</dbReference>
<protein>
    <submittedName>
        <fullName evidence="1">Uncharacterized protein</fullName>
    </submittedName>
</protein>
<accession>A0A918C7G8</accession>
<organism evidence="1 2">
    <name type="scientific">Deinococcus ruber</name>
    <dbReference type="NCBI Taxonomy" id="1848197"/>
    <lineage>
        <taxon>Bacteria</taxon>
        <taxon>Thermotogati</taxon>
        <taxon>Deinococcota</taxon>
        <taxon>Deinococci</taxon>
        <taxon>Deinococcales</taxon>
        <taxon>Deinococcaceae</taxon>
        <taxon>Deinococcus</taxon>
    </lineage>
</organism>
<dbReference type="EMBL" id="BMQL01000011">
    <property type="protein sequence ID" value="GGR09658.1"/>
    <property type="molecule type" value="Genomic_DNA"/>
</dbReference>
<name>A0A918C7G8_9DEIO</name>
<reference evidence="1" key="2">
    <citation type="submission" date="2020-09" db="EMBL/GenBank/DDBJ databases">
        <authorList>
            <person name="Sun Q."/>
            <person name="Ohkuma M."/>
        </authorList>
    </citation>
    <scope>NUCLEOTIDE SEQUENCE</scope>
    <source>
        <strain evidence="1">JCM 31311</strain>
    </source>
</reference>
<gene>
    <name evidence="1" type="ORF">GCM10008957_23000</name>
</gene>
<reference evidence="1" key="1">
    <citation type="journal article" date="2014" name="Int. J. Syst. Evol. Microbiol.">
        <title>Complete genome sequence of Corynebacterium casei LMG S-19264T (=DSM 44701T), isolated from a smear-ripened cheese.</title>
        <authorList>
            <consortium name="US DOE Joint Genome Institute (JGI-PGF)"/>
            <person name="Walter F."/>
            <person name="Albersmeier A."/>
            <person name="Kalinowski J."/>
            <person name="Ruckert C."/>
        </authorList>
    </citation>
    <scope>NUCLEOTIDE SEQUENCE</scope>
    <source>
        <strain evidence="1">JCM 31311</strain>
    </source>
</reference>
<evidence type="ECO:0000313" key="1">
    <source>
        <dbReference type="EMBL" id="GGR09658.1"/>
    </source>
</evidence>
<keyword evidence="2" id="KW-1185">Reference proteome</keyword>
<dbReference type="Proteomes" id="UP000603865">
    <property type="component" value="Unassembled WGS sequence"/>
</dbReference>